<accession>A0ABW8CEK1</accession>
<sequence>MSGPLRLVPHDGGALPTVPRQRRRPAWAEDPLEELAERLDEVCAAAVHADEIAAVLESEGLTHELIVHRYGRSDLFALAEELHARGAGKRRYPAPEPGPDPWGINPWRCLLRGIVFGLPGLAYVLGGTLLAGPPDAFGLPAGTVALSAAALAGWAWNQALAHRAYLRLGSDGRRATARCLLRGAPAGALLASAFAIAFASRGSEAAFAVGQSSYLAAATALLVLGRERDLLLALAPTTVGAALLLAWDLPPAVRACLVIATPVAALLVAGRQVVRGLRTPPELGAPAPPPLTASLPYGLYGLASAVLVLVLALGAGVSAVALTLSMGAAEWLLYRFRGRGVAALRRSVDAGGFRTRSASVLLGCLAGYLIVLAALAAALTALWPGAPAPGALRLCALLTLGAVLWLSLLLQAFGAAWPAALVCMAAAVIEIAFLCWEFGDHPVVQLVACASAAAVLMAIACSLLGRATSHR</sequence>
<comment type="caution">
    <text evidence="3">The sequence shown here is derived from an EMBL/GenBank/DDBJ whole genome shotgun (WGS) entry which is preliminary data.</text>
</comment>
<gene>
    <name evidence="3" type="ORF">ACIGXA_30660</name>
</gene>
<feature type="transmembrane region" description="Helical" evidence="2">
    <location>
        <begin position="179"/>
        <end position="199"/>
    </location>
</feature>
<evidence type="ECO:0000313" key="3">
    <source>
        <dbReference type="EMBL" id="MFI9104884.1"/>
    </source>
</evidence>
<keyword evidence="2" id="KW-1133">Transmembrane helix</keyword>
<dbReference type="EMBL" id="JBITYG010000010">
    <property type="protein sequence ID" value="MFI9104884.1"/>
    <property type="molecule type" value="Genomic_DNA"/>
</dbReference>
<feature type="transmembrane region" description="Helical" evidence="2">
    <location>
        <begin position="445"/>
        <end position="465"/>
    </location>
</feature>
<keyword evidence="2" id="KW-0812">Transmembrane</keyword>
<evidence type="ECO:0000256" key="1">
    <source>
        <dbReference type="SAM" id="MobiDB-lite"/>
    </source>
</evidence>
<proteinExistence type="predicted"/>
<name>A0ABW8CEK1_9ACTN</name>
<evidence type="ECO:0000313" key="4">
    <source>
        <dbReference type="Proteomes" id="UP001614394"/>
    </source>
</evidence>
<feature type="transmembrane region" description="Helical" evidence="2">
    <location>
        <begin position="137"/>
        <end position="158"/>
    </location>
</feature>
<protein>
    <recommendedName>
        <fullName evidence="5">Integral membrane protein</fullName>
    </recommendedName>
</protein>
<dbReference type="Proteomes" id="UP001614394">
    <property type="component" value="Unassembled WGS sequence"/>
</dbReference>
<feature type="transmembrane region" description="Helical" evidence="2">
    <location>
        <begin position="417"/>
        <end position="439"/>
    </location>
</feature>
<evidence type="ECO:0000256" key="2">
    <source>
        <dbReference type="SAM" id="Phobius"/>
    </source>
</evidence>
<reference evidence="3 4" key="1">
    <citation type="submission" date="2024-10" db="EMBL/GenBank/DDBJ databases">
        <title>The Natural Products Discovery Center: Release of the First 8490 Sequenced Strains for Exploring Actinobacteria Biosynthetic Diversity.</title>
        <authorList>
            <person name="Kalkreuter E."/>
            <person name="Kautsar S.A."/>
            <person name="Yang D."/>
            <person name="Bader C.D."/>
            <person name="Teijaro C.N."/>
            <person name="Fluegel L."/>
            <person name="Davis C.M."/>
            <person name="Simpson J.R."/>
            <person name="Lauterbach L."/>
            <person name="Steele A.D."/>
            <person name="Gui C."/>
            <person name="Meng S."/>
            <person name="Li G."/>
            <person name="Viehrig K."/>
            <person name="Ye F."/>
            <person name="Su P."/>
            <person name="Kiefer A.F."/>
            <person name="Nichols A."/>
            <person name="Cepeda A.J."/>
            <person name="Yan W."/>
            <person name="Fan B."/>
            <person name="Jiang Y."/>
            <person name="Adhikari A."/>
            <person name="Zheng C.-J."/>
            <person name="Schuster L."/>
            <person name="Cowan T.M."/>
            <person name="Smanski M.J."/>
            <person name="Chevrette M.G."/>
            <person name="De Carvalho L.P.S."/>
            <person name="Shen B."/>
        </authorList>
    </citation>
    <scope>NUCLEOTIDE SEQUENCE [LARGE SCALE GENOMIC DNA]</scope>
    <source>
        <strain evidence="3 4">NPDC053399</strain>
    </source>
</reference>
<feature type="transmembrane region" description="Helical" evidence="2">
    <location>
        <begin position="230"/>
        <end position="246"/>
    </location>
</feature>
<evidence type="ECO:0008006" key="5">
    <source>
        <dbReference type="Google" id="ProtNLM"/>
    </source>
</evidence>
<feature type="region of interest" description="Disordered" evidence="1">
    <location>
        <begin position="1"/>
        <end position="24"/>
    </location>
</feature>
<keyword evidence="2" id="KW-0472">Membrane</keyword>
<feature type="transmembrane region" description="Helical" evidence="2">
    <location>
        <begin position="109"/>
        <end position="131"/>
    </location>
</feature>
<organism evidence="3 4">
    <name type="scientific">Streptomyces fildesensis</name>
    <dbReference type="NCBI Taxonomy" id="375757"/>
    <lineage>
        <taxon>Bacteria</taxon>
        <taxon>Bacillati</taxon>
        <taxon>Actinomycetota</taxon>
        <taxon>Actinomycetes</taxon>
        <taxon>Kitasatosporales</taxon>
        <taxon>Streptomycetaceae</taxon>
        <taxon>Streptomyces</taxon>
    </lineage>
</organism>
<keyword evidence="4" id="KW-1185">Reference proteome</keyword>
<dbReference type="RefSeq" id="WP_399655542.1">
    <property type="nucleotide sequence ID" value="NZ_JBITYG010000010.1"/>
</dbReference>
<feature type="transmembrane region" description="Helical" evidence="2">
    <location>
        <begin position="391"/>
        <end position="410"/>
    </location>
</feature>
<feature type="transmembrane region" description="Helical" evidence="2">
    <location>
        <begin position="357"/>
        <end position="379"/>
    </location>
</feature>
<feature type="transmembrane region" description="Helical" evidence="2">
    <location>
        <begin position="205"/>
        <end position="223"/>
    </location>
</feature>